<organism evidence="9 10">
    <name type="scientific">Streptomyces noursei</name>
    <name type="common">Streptomyces albulus</name>
    <dbReference type="NCBI Taxonomy" id="1971"/>
    <lineage>
        <taxon>Bacteria</taxon>
        <taxon>Bacillati</taxon>
        <taxon>Actinomycetota</taxon>
        <taxon>Actinomycetes</taxon>
        <taxon>Kitasatosporales</taxon>
        <taxon>Streptomycetaceae</taxon>
        <taxon>Streptomyces</taxon>
    </lineage>
</organism>
<dbReference type="CDD" id="cd07326">
    <property type="entry name" value="M56_BlaR1_MecR1_like"/>
    <property type="match status" value="1"/>
</dbReference>
<dbReference type="GO" id="GO:0006508">
    <property type="term" value="P:proteolysis"/>
    <property type="evidence" value="ECO:0007669"/>
    <property type="project" value="UniProtKB-KW"/>
</dbReference>
<proteinExistence type="inferred from homology"/>
<protein>
    <submittedName>
        <fullName evidence="9">Membrane protein</fullName>
    </submittedName>
</protein>
<keyword evidence="7" id="KW-1133">Transmembrane helix</keyword>
<dbReference type="PANTHER" id="PTHR34978:SF3">
    <property type="entry name" value="SLR0241 PROTEIN"/>
    <property type="match status" value="1"/>
</dbReference>
<evidence type="ECO:0000256" key="6">
    <source>
        <dbReference type="RuleBase" id="RU003983"/>
    </source>
</evidence>
<feature type="transmembrane region" description="Helical" evidence="7">
    <location>
        <begin position="81"/>
        <end position="104"/>
    </location>
</feature>
<keyword evidence="7" id="KW-0812">Transmembrane</keyword>
<dbReference type="InterPro" id="IPR001915">
    <property type="entry name" value="Peptidase_M48"/>
</dbReference>
<dbReference type="InterPro" id="IPR052173">
    <property type="entry name" value="Beta-lactam_resp_regulator"/>
</dbReference>
<dbReference type="Gene3D" id="3.30.2010.10">
    <property type="entry name" value="Metalloproteases ('zincins'), catalytic domain"/>
    <property type="match status" value="1"/>
</dbReference>
<keyword evidence="3 6" id="KW-0378">Hydrolase</keyword>
<accession>A0A401R3P1</accession>
<reference evidence="9 10" key="1">
    <citation type="journal article" date="2019" name="Microbiol. Resour. Announc.">
        <title>Draft Genome Sequence of the Most Traditional epsilon-Poly-l-Lysine Producer, Streptomyces albulus NBRC14147.</title>
        <authorList>
            <person name="Yamanaka K."/>
            <person name="Hamano Y."/>
        </authorList>
    </citation>
    <scope>NUCLEOTIDE SEQUENCE [LARGE SCALE GENOMIC DNA]</scope>
    <source>
        <strain evidence="9 10">NBRC 14147</strain>
    </source>
</reference>
<dbReference type="AlphaFoldDB" id="A0A401R3P1"/>
<evidence type="ECO:0000313" key="10">
    <source>
        <dbReference type="Proteomes" id="UP000288351"/>
    </source>
</evidence>
<sequence length="321" mass="33643">MGVFVFLPLVLPLTALPIARLAEQHLHPRVTTRLLTLLAVVLGVCSTLCLGLLVVVGTAQLPGNPLPDGWSDPEVRAAVPFAEVAGIAAIFALTAALTVCGAALRRDLRIRLRAHRALDVLPVGTDPAVLPDDDPYAYAVPGTPARPGRPARAGRIAVSRGMLRSLDEDERCALFAHERAHLNCRHHRYLLAVRLAGCVNPLLLPLRSAVAFSAERWADEEAARAVGDRRLTARAVGKAALISRPAPYPVAVQFAAPEPGPVPRRVAALLGPVPSARTWPPALTPAGLAALVAAAGTAASALSALNASVALFLVLKAATPW</sequence>
<evidence type="ECO:0000256" key="7">
    <source>
        <dbReference type="SAM" id="Phobius"/>
    </source>
</evidence>
<evidence type="ECO:0000256" key="2">
    <source>
        <dbReference type="ARBA" id="ARBA00022723"/>
    </source>
</evidence>
<evidence type="ECO:0000256" key="1">
    <source>
        <dbReference type="ARBA" id="ARBA00022670"/>
    </source>
</evidence>
<evidence type="ECO:0000313" key="9">
    <source>
        <dbReference type="EMBL" id="GCB92189.1"/>
    </source>
</evidence>
<dbReference type="Pfam" id="PF01435">
    <property type="entry name" value="Peptidase_M48"/>
    <property type="match status" value="1"/>
</dbReference>
<keyword evidence="1 6" id="KW-0645">Protease</keyword>
<dbReference type="RefSeq" id="WP_016571093.1">
    <property type="nucleotide sequence ID" value="NZ_BHXC01000006.1"/>
</dbReference>
<comment type="caution">
    <text evidence="9">The sequence shown here is derived from an EMBL/GenBank/DDBJ whole genome shotgun (WGS) entry which is preliminary data.</text>
</comment>
<feature type="domain" description="Peptidase M48" evidence="8">
    <location>
        <begin position="129"/>
        <end position="193"/>
    </location>
</feature>
<keyword evidence="2" id="KW-0479">Metal-binding</keyword>
<dbReference type="Proteomes" id="UP000288351">
    <property type="component" value="Unassembled WGS sequence"/>
</dbReference>
<evidence type="ECO:0000256" key="5">
    <source>
        <dbReference type="ARBA" id="ARBA00023049"/>
    </source>
</evidence>
<keyword evidence="7" id="KW-0472">Membrane</keyword>
<keyword evidence="4 6" id="KW-0862">Zinc</keyword>
<evidence type="ECO:0000256" key="3">
    <source>
        <dbReference type="ARBA" id="ARBA00022801"/>
    </source>
</evidence>
<comment type="similarity">
    <text evidence="6">Belongs to the peptidase M48 family.</text>
</comment>
<evidence type="ECO:0000259" key="8">
    <source>
        <dbReference type="Pfam" id="PF01435"/>
    </source>
</evidence>
<evidence type="ECO:0000256" key="4">
    <source>
        <dbReference type="ARBA" id="ARBA00022833"/>
    </source>
</evidence>
<dbReference type="PANTHER" id="PTHR34978">
    <property type="entry name" value="POSSIBLE SENSOR-TRANSDUCER PROTEIN BLAR"/>
    <property type="match status" value="1"/>
</dbReference>
<dbReference type="GO" id="GO:0046872">
    <property type="term" value="F:metal ion binding"/>
    <property type="evidence" value="ECO:0007669"/>
    <property type="project" value="UniProtKB-KW"/>
</dbReference>
<gene>
    <name evidence="9" type="ORF">SALB_04948</name>
</gene>
<feature type="transmembrane region" description="Helical" evidence="7">
    <location>
        <begin position="34"/>
        <end position="61"/>
    </location>
</feature>
<comment type="cofactor">
    <cofactor evidence="6">
        <name>Zn(2+)</name>
        <dbReference type="ChEBI" id="CHEBI:29105"/>
    </cofactor>
    <text evidence="6">Binds 1 zinc ion per subunit.</text>
</comment>
<name>A0A401R3P1_STRNR</name>
<feature type="transmembrane region" description="Helical" evidence="7">
    <location>
        <begin position="6"/>
        <end position="22"/>
    </location>
</feature>
<dbReference type="EMBL" id="BHXC01000006">
    <property type="protein sequence ID" value="GCB92189.1"/>
    <property type="molecule type" value="Genomic_DNA"/>
</dbReference>
<keyword evidence="5 6" id="KW-0482">Metalloprotease</keyword>
<dbReference type="GO" id="GO:0004222">
    <property type="term" value="F:metalloendopeptidase activity"/>
    <property type="evidence" value="ECO:0007669"/>
    <property type="project" value="InterPro"/>
</dbReference>